<protein>
    <recommendedName>
        <fullName evidence="9">DUF4870 domain-containing protein</fullName>
    </recommendedName>
</protein>
<feature type="compositionally biased region" description="Basic and acidic residues" evidence="5">
    <location>
        <begin position="97"/>
        <end position="117"/>
    </location>
</feature>
<evidence type="ECO:0000256" key="3">
    <source>
        <dbReference type="ARBA" id="ARBA00022989"/>
    </source>
</evidence>
<feature type="transmembrane region" description="Helical" evidence="6">
    <location>
        <begin position="197"/>
        <end position="216"/>
    </location>
</feature>
<name>A0A3T0T183_9MICO</name>
<dbReference type="Proteomes" id="UP000285317">
    <property type="component" value="Chromosome"/>
</dbReference>
<evidence type="ECO:0008006" key="9">
    <source>
        <dbReference type="Google" id="ProtNLM"/>
    </source>
</evidence>
<dbReference type="EMBL" id="CP028137">
    <property type="protein sequence ID" value="AZZ52358.1"/>
    <property type="molecule type" value="Genomic_DNA"/>
</dbReference>
<keyword evidence="2 6" id="KW-0812">Transmembrane</keyword>
<keyword evidence="3 6" id="KW-1133">Transmembrane helix</keyword>
<dbReference type="InterPro" id="IPR019109">
    <property type="entry name" value="MamF_MmsF"/>
</dbReference>
<evidence type="ECO:0000313" key="7">
    <source>
        <dbReference type="EMBL" id="AZZ52358.1"/>
    </source>
</evidence>
<feature type="region of interest" description="Disordered" evidence="5">
    <location>
        <begin position="81"/>
        <end position="117"/>
    </location>
</feature>
<evidence type="ECO:0000313" key="8">
    <source>
        <dbReference type="Proteomes" id="UP000285317"/>
    </source>
</evidence>
<sequence>MLRDGPLERRVLLLGLLLPRLRGRVGEDGGRAVDLGGLLVGGGGAGGRGGGGRGGGGRGGLGVRHGRCSFCGVRCRGRPAMPPRYGGRGSSPIRLTPGREGEPPAHSRGPVRDWDDRRCAGTIARERPRMDDDETLRRRRDGRGARAVWLAGLSAIAGFVILSPLISVTATVLAWGARRRGGTLSDRNGVVAVNWQLTYLALQLMLVPLHLALVSVRDTWGGGWPTLTIAAILGLFVLNLVLCVVLGIRSGRGRSVRLVIAVPFVRSSRPVR</sequence>
<evidence type="ECO:0000256" key="6">
    <source>
        <dbReference type="SAM" id="Phobius"/>
    </source>
</evidence>
<evidence type="ECO:0000256" key="2">
    <source>
        <dbReference type="ARBA" id="ARBA00022692"/>
    </source>
</evidence>
<reference evidence="7 8" key="1">
    <citation type="submission" date="2018-03" db="EMBL/GenBank/DDBJ databases">
        <title>Bacteriophage NCPPB3778 and a type I-E CRISPR drive the evolution of the US Biological Select Agent, Rathayibacter toxicus.</title>
        <authorList>
            <person name="Davis E.W.II."/>
            <person name="Tabima J.F."/>
            <person name="Weisberg A.J."/>
            <person name="Dantas Lopes L."/>
            <person name="Wiseman M.S."/>
            <person name="Wiseman M.S."/>
            <person name="Pupko T."/>
            <person name="Belcher M.S."/>
            <person name="Sechler A.J."/>
            <person name="Tancos M.A."/>
            <person name="Schroeder B.K."/>
            <person name="Murray T.D."/>
            <person name="Luster D.G."/>
            <person name="Schneider W.L."/>
            <person name="Rogers E."/>
            <person name="Andreote F.D."/>
            <person name="Grunwald N.J."/>
            <person name="Putnam M.L."/>
            <person name="Chang J.H."/>
        </authorList>
    </citation>
    <scope>NUCLEOTIDE SEQUENCE [LARGE SCALE GENOMIC DNA]</scope>
    <source>
        <strain evidence="7 8">DSM 15932</strain>
    </source>
</reference>
<accession>A0A3T0T183</accession>
<keyword evidence="4 6" id="KW-0472">Membrane</keyword>
<feature type="transmembrane region" description="Helical" evidence="6">
    <location>
        <begin position="147"/>
        <end position="176"/>
    </location>
</feature>
<comment type="subcellular location">
    <subcellularLocation>
        <location evidence="1">Membrane</location>
        <topology evidence="1">Multi-pass membrane protein</topology>
    </subcellularLocation>
</comment>
<evidence type="ECO:0000256" key="5">
    <source>
        <dbReference type="SAM" id="MobiDB-lite"/>
    </source>
</evidence>
<evidence type="ECO:0000256" key="4">
    <source>
        <dbReference type="ARBA" id="ARBA00023136"/>
    </source>
</evidence>
<feature type="transmembrane region" description="Helical" evidence="6">
    <location>
        <begin position="228"/>
        <end position="248"/>
    </location>
</feature>
<dbReference type="AlphaFoldDB" id="A0A3T0T183"/>
<proteinExistence type="predicted"/>
<evidence type="ECO:0000256" key="1">
    <source>
        <dbReference type="ARBA" id="ARBA00004141"/>
    </source>
</evidence>
<organism evidence="7 8">
    <name type="scientific">Rathayibacter festucae DSM 15932</name>
    <dbReference type="NCBI Taxonomy" id="1328866"/>
    <lineage>
        <taxon>Bacteria</taxon>
        <taxon>Bacillati</taxon>
        <taxon>Actinomycetota</taxon>
        <taxon>Actinomycetes</taxon>
        <taxon>Micrococcales</taxon>
        <taxon>Microbacteriaceae</taxon>
        <taxon>Rathayibacter</taxon>
    </lineage>
</organism>
<gene>
    <name evidence="7" type="ORF">C1I64_10065</name>
</gene>
<dbReference type="KEGG" id="rfs:C1I64_10065"/>
<dbReference type="Pfam" id="PF09685">
    <property type="entry name" value="MamF_MmsF"/>
    <property type="match status" value="1"/>
</dbReference>